<evidence type="ECO:0000256" key="1">
    <source>
        <dbReference type="SAM" id="MobiDB-lite"/>
    </source>
</evidence>
<dbReference type="Proteomes" id="UP000604083">
    <property type="component" value="Unassembled WGS sequence"/>
</dbReference>
<proteinExistence type="predicted"/>
<feature type="region of interest" description="Disordered" evidence="1">
    <location>
        <begin position="27"/>
        <end position="48"/>
    </location>
</feature>
<dbReference type="EMBL" id="JAENIO010000051">
    <property type="protein sequence ID" value="MBK1835388.1"/>
    <property type="molecule type" value="Genomic_DNA"/>
</dbReference>
<keyword evidence="3" id="KW-1185">Reference proteome</keyword>
<name>A0A934RR48_9BACT</name>
<gene>
    <name evidence="2" type="ORF">JIN78_15065</name>
</gene>
<comment type="caution">
    <text evidence="2">The sequence shown here is derived from an EMBL/GenBank/DDBJ whole genome shotgun (WGS) entry which is preliminary data.</text>
</comment>
<protein>
    <submittedName>
        <fullName evidence="2">Uncharacterized protein</fullName>
    </submittedName>
</protein>
<evidence type="ECO:0000313" key="2">
    <source>
        <dbReference type="EMBL" id="MBK1835388.1"/>
    </source>
</evidence>
<evidence type="ECO:0000313" key="3">
    <source>
        <dbReference type="Proteomes" id="UP000604083"/>
    </source>
</evidence>
<accession>A0A934RR48</accession>
<sequence length="446" mass="50019">MKPLPTLALTAGALAVGFSLGRITAPEENQDALPTPTKSASGLSSANKPVQSFRLPEGFLATAQSSDYKDREALVAGVALADIPATIDRLLQESGPEGMDYQLRNMVGELLEKAMAESPENTLSWVLATEHLANRDFLFEQILNKDDHQKWVQEHFEQLLGQAKSLERPHEILKGLIQTQVEDDPRKAIALSKEYLRKENGEFDFPRNLQKKAVETGWELAFDYFKDSWQENNRGSSWRWGGDFPADFDFASFAKTWAEHEASLDWGEDGGFYATPTKIWQEWSQADPQAAFEFFETGGSSTFGFSEFFSGYQETARPEDIFNFARQLAEEKSPLQSGMESSVVNYAFAHQNNLRALLDWTRDTGDLSLLTASLGNGYLNDGDTARGMETVLHELPATERLAHVREAHLRPDGSIRLDDKRREWFTETLQKLGHSEGEIQAALAED</sequence>
<reference evidence="2" key="1">
    <citation type="submission" date="2021-01" db="EMBL/GenBank/DDBJ databases">
        <title>Modified the classification status of verrucomicrobia.</title>
        <authorList>
            <person name="Feng X."/>
        </authorList>
    </citation>
    <scope>NUCLEOTIDE SEQUENCE</scope>
    <source>
        <strain evidence="2">KCTC 12986</strain>
    </source>
</reference>
<dbReference type="AlphaFoldDB" id="A0A934RR48"/>
<organism evidence="2 3">
    <name type="scientific">Roseibacillus ishigakijimensis</name>
    <dbReference type="NCBI Taxonomy" id="454146"/>
    <lineage>
        <taxon>Bacteria</taxon>
        <taxon>Pseudomonadati</taxon>
        <taxon>Verrucomicrobiota</taxon>
        <taxon>Verrucomicrobiia</taxon>
        <taxon>Verrucomicrobiales</taxon>
        <taxon>Verrucomicrobiaceae</taxon>
        <taxon>Roseibacillus</taxon>
    </lineage>
</organism>
<feature type="compositionally biased region" description="Polar residues" evidence="1">
    <location>
        <begin position="36"/>
        <end position="48"/>
    </location>
</feature>
<dbReference type="RefSeq" id="WP_200392823.1">
    <property type="nucleotide sequence ID" value="NZ_JAENIO010000051.1"/>
</dbReference>